<gene>
    <name evidence="9" type="ORF">QLQ16_10295</name>
</gene>
<keyword evidence="4 8" id="KW-1003">Cell membrane</keyword>
<feature type="transmembrane region" description="Helical" evidence="8">
    <location>
        <begin position="72"/>
        <end position="88"/>
    </location>
</feature>
<feature type="transmembrane region" description="Helical" evidence="8">
    <location>
        <begin position="164"/>
        <end position="183"/>
    </location>
</feature>
<evidence type="ECO:0000256" key="6">
    <source>
        <dbReference type="ARBA" id="ARBA00022989"/>
    </source>
</evidence>
<keyword evidence="5 8" id="KW-0812">Transmembrane</keyword>
<feature type="transmembrane region" description="Helical" evidence="8">
    <location>
        <begin position="12"/>
        <end position="35"/>
    </location>
</feature>
<evidence type="ECO:0000256" key="8">
    <source>
        <dbReference type="RuleBase" id="RU363041"/>
    </source>
</evidence>
<keyword evidence="3" id="KW-0813">Transport</keyword>
<dbReference type="InterPro" id="IPR052017">
    <property type="entry name" value="TSUP"/>
</dbReference>
<keyword evidence="6 8" id="KW-1133">Transmembrane helix</keyword>
<feature type="transmembrane region" description="Helical" evidence="8">
    <location>
        <begin position="225"/>
        <end position="242"/>
    </location>
</feature>
<feature type="transmembrane region" description="Helical" evidence="8">
    <location>
        <begin position="42"/>
        <end position="60"/>
    </location>
</feature>
<dbReference type="RefSeq" id="WP_283224745.1">
    <property type="nucleotide sequence ID" value="NZ_JASGBH010000007.1"/>
</dbReference>
<evidence type="ECO:0000313" key="9">
    <source>
        <dbReference type="EMBL" id="MDI9234225.1"/>
    </source>
</evidence>
<evidence type="ECO:0000256" key="7">
    <source>
        <dbReference type="ARBA" id="ARBA00023136"/>
    </source>
</evidence>
<dbReference type="InterPro" id="IPR002781">
    <property type="entry name" value="TM_pro_TauE-like"/>
</dbReference>
<dbReference type="PANTHER" id="PTHR30269">
    <property type="entry name" value="TRANSMEMBRANE PROTEIN YFCA"/>
    <property type="match status" value="1"/>
</dbReference>
<dbReference type="Pfam" id="PF01925">
    <property type="entry name" value="TauE"/>
    <property type="match status" value="1"/>
</dbReference>
<evidence type="ECO:0000313" key="10">
    <source>
        <dbReference type="Proteomes" id="UP001431902"/>
    </source>
</evidence>
<sequence length="243" mass="26388">MQEWLYPLGVVLLGYTVLGLTGFGSALVIVPLLAWQWPLPEVVAMSLLMDVPASAFHSGLNWRQVQWRELRRLLPGLVAGTLIGLWLMPHLQARWPLMLLGLYVAAVGLNALRPAAAPAPQPATGWALPVGTAIGVVELIFGTAGPLVVAWLSRRLRDVQQMRASTPMIITVAASTVLLGMAWDGHLSRAVIWQRWGVLMGVALLGVWLGHRIAHRVPVARLRQIICGLLVASGLMLALRALQ</sequence>
<feature type="transmembrane region" description="Helical" evidence="8">
    <location>
        <begin position="132"/>
        <end position="152"/>
    </location>
</feature>
<accession>A0ABT6X804</accession>
<comment type="similarity">
    <text evidence="2 8">Belongs to the 4-toluene sulfonate uptake permease (TSUP) (TC 2.A.102) family.</text>
</comment>
<comment type="caution">
    <text evidence="9">The sequence shown here is derived from an EMBL/GenBank/DDBJ whole genome shotgun (WGS) entry which is preliminary data.</text>
</comment>
<name>A0ABT6X804_9BURK</name>
<dbReference type="PANTHER" id="PTHR30269:SF37">
    <property type="entry name" value="MEMBRANE TRANSPORTER PROTEIN"/>
    <property type="match status" value="1"/>
</dbReference>
<keyword evidence="10" id="KW-1185">Reference proteome</keyword>
<evidence type="ECO:0000256" key="4">
    <source>
        <dbReference type="ARBA" id="ARBA00022475"/>
    </source>
</evidence>
<keyword evidence="7 8" id="KW-0472">Membrane</keyword>
<evidence type="ECO:0000256" key="1">
    <source>
        <dbReference type="ARBA" id="ARBA00004651"/>
    </source>
</evidence>
<evidence type="ECO:0000256" key="2">
    <source>
        <dbReference type="ARBA" id="ARBA00009142"/>
    </source>
</evidence>
<organism evidence="9 10">
    <name type="scientific">Limnohabitans lacus</name>
    <dbReference type="NCBI Taxonomy" id="3045173"/>
    <lineage>
        <taxon>Bacteria</taxon>
        <taxon>Pseudomonadati</taxon>
        <taxon>Pseudomonadota</taxon>
        <taxon>Betaproteobacteria</taxon>
        <taxon>Burkholderiales</taxon>
        <taxon>Comamonadaceae</taxon>
        <taxon>Limnohabitans</taxon>
    </lineage>
</organism>
<dbReference type="EMBL" id="JASGBH010000007">
    <property type="protein sequence ID" value="MDI9234225.1"/>
    <property type="molecule type" value="Genomic_DNA"/>
</dbReference>
<reference evidence="9" key="1">
    <citation type="submission" date="2023-05" db="EMBL/GenBank/DDBJ databases">
        <title>Limnohabitans sp. strain HM2-2 Genome sequencing and assembly.</title>
        <authorList>
            <person name="Jung Y."/>
        </authorList>
    </citation>
    <scope>NUCLEOTIDE SEQUENCE</scope>
    <source>
        <strain evidence="9">HM2-2</strain>
    </source>
</reference>
<evidence type="ECO:0000256" key="5">
    <source>
        <dbReference type="ARBA" id="ARBA00022692"/>
    </source>
</evidence>
<comment type="subcellular location">
    <subcellularLocation>
        <location evidence="1 8">Cell membrane</location>
        <topology evidence="1 8">Multi-pass membrane protein</topology>
    </subcellularLocation>
</comment>
<dbReference type="Proteomes" id="UP001431902">
    <property type="component" value="Unassembled WGS sequence"/>
</dbReference>
<proteinExistence type="inferred from homology"/>
<protein>
    <recommendedName>
        <fullName evidence="8">Probable membrane transporter protein</fullName>
    </recommendedName>
</protein>
<feature type="transmembrane region" description="Helical" evidence="8">
    <location>
        <begin position="195"/>
        <end position="213"/>
    </location>
</feature>
<evidence type="ECO:0000256" key="3">
    <source>
        <dbReference type="ARBA" id="ARBA00022448"/>
    </source>
</evidence>